<dbReference type="Pfam" id="PF11306">
    <property type="entry name" value="DUF3108"/>
    <property type="match status" value="1"/>
</dbReference>
<dbReference type="Proteomes" id="UP001307608">
    <property type="component" value="Chromosome"/>
</dbReference>
<name>A0ABM8FG18_9GAMM</name>
<gene>
    <name evidence="1" type="ORF">MACH16_19820</name>
</gene>
<evidence type="ECO:0000313" key="1">
    <source>
        <dbReference type="EMBL" id="BDX03234.1"/>
    </source>
</evidence>
<dbReference type="EMBL" id="AP027271">
    <property type="protein sequence ID" value="BDX03234.1"/>
    <property type="molecule type" value="Genomic_DNA"/>
</dbReference>
<organism evidence="1 2">
    <name type="scientific">Marinomonas pontica</name>
    <dbReference type="NCBI Taxonomy" id="264739"/>
    <lineage>
        <taxon>Bacteria</taxon>
        <taxon>Pseudomonadati</taxon>
        <taxon>Pseudomonadota</taxon>
        <taxon>Gammaproteobacteria</taxon>
        <taxon>Oceanospirillales</taxon>
        <taxon>Oceanospirillaceae</taxon>
        <taxon>Marinomonas</taxon>
    </lineage>
</organism>
<keyword evidence="2" id="KW-1185">Reference proteome</keyword>
<dbReference type="InterPro" id="IPR021457">
    <property type="entry name" value="DUF3108"/>
</dbReference>
<evidence type="ECO:0000313" key="2">
    <source>
        <dbReference type="Proteomes" id="UP001307608"/>
    </source>
</evidence>
<dbReference type="RefSeq" id="WP_338267581.1">
    <property type="nucleotide sequence ID" value="NZ_AP027271.1"/>
</dbReference>
<proteinExistence type="predicted"/>
<sequence length="245" mass="28430">MRPHKTPTCLTAVFMVLFMCYPILSFSSETASKDTFLEPYSAVYSTIWKKGISLKVEGKQTLTKQNNDQWKFVFSADSMIASLDESSTFHVKNHQIIPIKYQYRSSALGKKRTATLTFDWDNNLVRNDVKDKPWNLAINPQTLDKLSIQLQVRQDLKLGKSEFDYQIADGGYIKNWRFKRDKMETIDTKIGRLSAIKIIRTDNLEKGKKTSFWFVPSLDYLLVKLEHKEDGESYHLDIESVKQPL</sequence>
<protein>
    <submittedName>
        <fullName evidence="1">Dehydrogenase</fullName>
    </submittedName>
</protein>
<accession>A0ABM8FG18</accession>
<reference evidence="1 2" key="1">
    <citation type="submission" date="2023-01" db="EMBL/GenBank/DDBJ databases">
        <title>Complete genome sequence of Marinomonas pontica strain 200518_36.</title>
        <authorList>
            <person name="Ueki S."/>
            <person name="Gajardo G."/>
            <person name="Maruyama F."/>
        </authorList>
    </citation>
    <scope>NUCLEOTIDE SEQUENCE [LARGE SCALE GENOMIC DNA]</scope>
    <source>
        <strain evidence="1 2">200518_36</strain>
    </source>
</reference>